<name>A0A9J6CH10_POLVA</name>
<evidence type="ECO:0000313" key="2">
    <source>
        <dbReference type="Proteomes" id="UP001107558"/>
    </source>
</evidence>
<dbReference type="AlphaFoldDB" id="A0A9J6CH10"/>
<comment type="caution">
    <text evidence="1">The sequence shown here is derived from an EMBL/GenBank/DDBJ whole genome shotgun (WGS) entry which is preliminary data.</text>
</comment>
<dbReference type="Proteomes" id="UP001107558">
    <property type="component" value="Chromosome 1"/>
</dbReference>
<keyword evidence="2" id="KW-1185">Reference proteome</keyword>
<dbReference type="EMBL" id="JADBJN010000001">
    <property type="protein sequence ID" value="KAG5681481.1"/>
    <property type="molecule type" value="Genomic_DNA"/>
</dbReference>
<protein>
    <submittedName>
        <fullName evidence="1">Uncharacterized protein</fullName>
    </submittedName>
</protein>
<accession>A0A9J6CH10</accession>
<organism evidence="1 2">
    <name type="scientific">Polypedilum vanderplanki</name>
    <name type="common">Sleeping chironomid midge</name>
    <dbReference type="NCBI Taxonomy" id="319348"/>
    <lineage>
        <taxon>Eukaryota</taxon>
        <taxon>Metazoa</taxon>
        <taxon>Ecdysozoa</taxon>
        <taxon>Arthropoda</taxon>
        <taxon>Hexapoda</taxon>
        <taxon>Insecta</taxon>
        <taxon>Pterygota</taxon>
        <taxon>Neoptera</taxon>
        <taxon>Endopterygota</taxon>
        <taxon>Diptera</taxon>
        <taxon>Nematocera</taxon>
        <taxon>Chironomoidea</taxon>
        <taxon>Chironomidae</taxon>
        <taxon>Chironominae</taxon>
        <taxon>Polypedilum</taxon>
        <taxon>Polypedilum</taxon>
    </lineage>
</organism>
<reference evidence="1" key="1">
    <citation type="submission" date="2021-03" db="EMBL/GenBank/DDBJ databases">
        <title>Chromosome level genome of the anhydrobiotic midge Polypedilum vanderplanki.</title>
        <authorList>
            <person name="Yoshida Y."/>
            <person name="Kikawada T."/>
            <person name="Gusev O."/>
        </authorList>
    </citation>
    <scope>NUCLEOTIDE SEQUENCE</scope>
    <source>
        <strain evidence="1">NIAS01</strain>
        <tissue evidence="1">Whole body or cell culture</tissue>
    </source>
</reference>
<evidence type="ECO:0000313" key="1">
    <source>
        <dbReference type="EMBL" id="KAG5681481.1"/>
    </source>
</evidence>
<proteinExistence type="predicted"/>
<sequence length="179" mass="20299">MDSEGAKVEKVAKEIASAVKEEKITKKRSSFARFFRFKGPKMDEVAAQLDLVKEKEVLKEPEIEVVIKEENLCNEKEEVPKVEKTSTLKRFLKKEKVDSEGTNVRRSFFTRSFVVPWISRKSGTNLGNTSTSLVDVTKQEGCKLETIDLNEDTIITPESNLSTHSEIHEIAPAITIEHF</sequence>
<gene>
    <name evidence="1" type="ORF">PVAND_010913</name>
</gene>